<reference evidence="2 3" key="1">
    <citation type="submission" date="2019-02" db="EMBL/GenBank/DDBJ databases">
        <title>Deep-cultivation of Planctomycetes and their phenomic and genomic characterization uncovers novel biology.</title>
        <authorList>
            <person name="Wiegand S."/>
            <person name="Jogler M."/>
            <person name="Boedeker C."/>
            <person name="Pinto D."/>
            <person name="Vollmers J."/>
            <person name="Rivas-Marin E."/>
            <person name="Kohn T."/>
            <person name="Peeters S.H."/>
            <person name="Heuer A."/>
            <person name="Rast P."/>
            <person name="Oberbeckmann S."/>
            <person name="Bunk B."/>
            <person name="Jeske O."/>
            <person name="Meyerdierks A."/>
            <person name="Storesund J.E."/>
            <person name="Kallscheuer N."/>
            <person name="Luecker S."/>
            <person name="Lage O.M."/>
            <person name="Pohl T."/>
            <person name="Merkel B.J."/>
            <person name="Hornburger P."/>
            <person name="Mueller R.-W."/>
            <person name="Bruemmer F."/>
            <person name="Labrenz M."/>
            <person name="Spormann A.M."/>
            <person name="Op den Camp H."/>
            <person name="Overmann J."/>
            <person name="Amann R."/>
            <person name="Jetten M.S.M."/>
            <person name="Mascher T."/>
            <person name="Medema M.H."/>
            <person name="Devos D.P."/>
            <person name="Kaster A.-K."/>
            <person name="Ovreas L."/>
            <person name="Rohde M."/>
            <person name="Galperin M.Y."/>
            <person name="Jogler C."/>
        </authorList>
    </citation>
    <scope>NUCLEOTIDE SEQUENCE [LARGE SCALE GENOMIC DNA]</scope>
    <source>
        <strain evidence="2 3">Pan44</strain>
    </source>
</reference>
<keyword evidence="3" id="KW-1185">Reference proteome</keyword>
<name>A0A517SBP0_9PLAN</name>
<dbReference type="KEGG" id="ccos:Pan44_15540"/>
<feature type="transmembrane region" description="Helical" evidence="1">
    <location>
        <begin position="425"/>
        <end position="451"/>
    </location>
</feature>
<keyword evidence="1" id="KW-0472">Membrane</keyword>
<proteinExistence type="predicted"/>
<evidence type="ECO:0000313" key="2">
    <source>
        <dbReference type="EMBL" id="QDT53532.1"/>
    </source>
</evidence>
<keyword evidence="1" id="KW-1133">Transmembrane helix</keyword>
<dbReference type="AlphaFoldDB" id="A0A517SBP0"/>
<dbReference type="Proteomes" id="UP000315700">
    <property type="component" value="Chromosome"/>
</dbReference>
<gene>
    <name evidence="2" type="ORF">Pan44_15540</name>
</gene>
<keyword evidence="1" id="KW-0812">Transmembrane</keyword>
<organism evidence="2 3">
    <name type="scientific">Caulifigura coniformis</name>
    <dbReference type="NCBI Taxonomy" id="2527983"/>
    <lineage>
        <taxon>Bacteria</taxon>
        <taxon>Pseudomonadati</taxon>
        <taxon>Planctomycetota</taxon>
        <taxon>Planctomycetia</taxon>
        <taxon>Planctomycetales</taxon>
        <taxon>Planctomycetaceae</taxon>
        <taxon>Caulifigura</taxon>
    </lineage>
</organism>
<dbReference type="InParanoid" id="A0A517SBP0"/>
<evidence type="ECO:0000313" key="3">
    <source>
        <dbReference type="Proteomes" id="UP000315700"/>
    </source>
</evidence>
<protein>
    <submittedName>
        <fullName evidence="2">Uncharacterized protein</fullName>
    </submittedName>
</protein>
<accession>A0A517SBP0</accession>
<dbReference type="RefSeq" id="WP_145028813.1">
    <property type="nucleotide sequence ID" value="NZ_CP036271.1"/>
</dbReference>
<sequence>MRRVLIVDDPRLAPRLARLRESLGGAWDLLFSPADQKSFWNEADLLRPEGRAATTADLDSLIAAGESIDLVVAASMPELLKVASQLAFRRGSVTAVLPAAAQTADWIFSLYPLSEGAAPRVRGVFEHRAAPAVRAFALELPGSLPARHLISASTVPADSLTGVEIEARFLEDVDLFRQLAGEFKELFAIAIPAETSGQSRSISLTLRGEGVGSVSASITPGNRSQMVLKPGDGCRPSLTRKEDGSFCVEGNTFPASGNLGSPYAPWQDVLRTFDDLSAMRRSLKRRRLVELQTETISERAQFKSLMSASGCGLLVATLFGAVALLAAGAAFDPRASLQRTSERAGLVLRTDDFQSATTELSDDAAAEWPGMTRRLSHTAAPILVEKSDDASLDGRRVEQLATSLAAAGVASPTSRIELYEFRGGLFVRLLTACWVLLFLPLGLFLAFQAFLLVAPTQSSEPPGAAAS</sequence>
<dbReference type="EMBL" id="CP036271">
    <property type="protein sequence ID" value="QDT53532.1"/>
    <property type="molecule type" value="Genomic_DNA"/>
</dbReference>
<feature type="transmembrane region" description="Helical" evidence="1">
    <location>
        <begin position="305"/>
        <end position="331"/>
    </location>
</feature>
<evidence type="ECO:0000256" key="1">
    <source>
        <dbReference type="SAM" id="Phobius"/>
    </source>
</evidence>